<dbReference type="EMBL" id="JAHVAH010000001">
    <property type="protein sequence ID" value="MBW0144664.1"/>
    <property type="molecule type" value="Genomic_DNA"/>
</dbReference>
<sequence>MKKLILLAGVAALAACGGGADEAPADDTLTVDDTAMTADNDMTTDYVGTHAIYDADGNSLGTTVTNSDGTYTQTAADGSEVSGTWMMNDNGQLCFDEDGEAVGESCWTPGDTVDGRVRMTNAAGESVMIDFTPA</sequence>
<keyword evidence="3" id="KW-1185">Reference proteome</keyword>
<evidence type="ECO:0000313" key="3">
    <source>
        <dbReference type="Proteomes" id="UP000698028"/>
    </source>
</evidence>
<name>A0ABS6V530_9SPHN</name>
<evidence type="ECO:0008006" key="4">
    <source>
        <dbReference type="Google" id="ProtNLM"/>
    </source>
</evidence>
<proteinExistence type="predicted"/>
<protein>
    <recommendedName>
        <fullName evidence="4">Lipoprotein</fullName>
    </recommendedName>
</protein>
<reference evidence="2 3" key="1">
    <citation type="submission" date="2021-07" db="EMBL/GenBank/DDBJ databases">
        <title>The draft genome sequence of Sphingomicrobium sp. B8.</title>
        <authorList>
            <person name="Mu L."/>
        </authorList>
    </citation>
    <scope>NUCLEOTIDE SEQUENCE [LARGE SCALE GENOMIC DNA]</scope>
    <source>
        <strain evidence="2 3">B8</strain>
    </source>
</reference>
<dbReference type="RefSeq" id="WP_218632632.1">
    <property type="nucleotide sequence ID" value="NZ_JAHVAH010000001.1"/>
</dbReference>
<feature type="chain" id="PRO_5045050051" description="Lipoprotein" evidence="1">
    <location>
        <begin position="26"/>
        <end position="134"/>
    </location>
</feature>
<keyword evidence="1" id="KW-0732">Signal</keyword>
<accession>A0ABS6V530</accession>
<dbReference type="PROSITE" id="PS51257">
    <property type="entry name" value="PROKAR_LIPOPROTEIN"/>
    <property type="match status" value="1"/>
</dbReference>
<evidence type="ECO:0000256" key="1">
    <source>
        <dbReference type="SAM" id="SignalP"/>
    </source>
</evidence>
<gene>
    <name evidence="2" type="ORF">KTQ36_05070</name>
</gene>
<organism evidence="2 3">
    <name type="scientific">Sphingomicrobium clamense</name>
    <dbReference type="NCBI Taxonomy" id="2851013"/>
    <lineage>
        <taxon>Bacteria</taxon>
        <taxon>Pseudomonadati</taxon>
        <taxon>Pseudomonadota</taxon>
        <taxon>Alphaproteobacteria</taxon>
        <taxon>Sphingomonadales</taxon>
        <taxon>Sphingomonadaceae</taxon>
        <taxon>Sphingomicrobium</taxon>
    </lineage>
</organism>
<comment type="caution">
    <text evidence="2">The sequence shown here is derived from an EMBL/GenBank/DDBJ whole genome shotgun (WGS) entry which is preliminary data.</text>
</comment>
<feature type="signal peptide" evidence="1">
    <location>
        <begin position="1"/>
        <end position="25"/>
    </location>
</feature>
<evidence type="ECO:0000313" key="2">
    <source>
        <dbReference type="EMBL" id="MBW0144664.1"/>
    </source>
</evidence>
<dbReference type="Proteomes" id="UP000698028">
    <property type="component" value="Unassembled WGS sequence"/>
</dbReference>